<evidence type="ECO:0000313" key="2">
    <source>
        <dbReference type="Proteomes" id="UP000887569"/>
    </source>
</evidence>
<dbReference type="SUPFAM" id="SSF48371">
    <property type="entry name" value="ARM repeat"/>
    <property type="match status" value="1"/>
</dbReference>
<dbReference type="Proteomes" id="UP000887569">
    <property type="component" value="Unplaced"/>
</dbReference>
<dbReference type="GO" id="GO:0005737">
    <property type="term" value="C:cytoplasm"/>
    <property type="evidence" value="ECO:0007669"/>
    <property type="project" value="TreeGrafter"/>
</dbReference>
<dbReference type="Pfam" id="PF24181">
    <property type="entry name" value="TPR_TTI1_C"/>
    <property type="match status" value="1"/>
</dbReference>
<dbReference type="InterPro" id="IPR016024">
    <property type="entry name" value="ARM-type_fold"/>
</dbReference>
<dbReference type="PANTHER" id="PTHR18460:SF3">
    <property type="entry name" value="TELO2-INTERACTING PROTEIN 1 HOMOLOG"/>
    <property type="match status" value="1"/>
</dbReference>
<evidence type="ECO:0000313" key="3">
    <source>
        <dbReference type="WBParaSite" id="PgR011_g103_t03"/>
    </source>
</evidence>
<dbReference type="InterPro" id="IPR057567">
    <property type="entry name" value="TPR_TTI1_C"/>
</dbReference>
<accession>A0A915APY3</accession>
<dbReference type="InterPro" id="IPR052587">
    <property type="entry name" value="TELO2-interacting_protein_1"/>
</dbReference>
<proteinExistence type="predicted"/>
<feature type="domain" description="TTI1 C-terminal TPR" evidence="1">
    <location>
        <begin position="740"/>
        <end position="943"/>
    </location>
</feature>
<protein>
    <recommendedName>
        <fullName evidence="1">TTI1 C-terminal TPR domain-containing protein</fullName>
    </recommendedName>
</protein>
<sequence>MVEQLRDFHRACTIIAIEASRSQPRNELVTELNISANEAILLECLSIKNKEMAMQMLLFITRKITESILKYGLKYPIDSFEELIKTICIFHRSNKEFSTIGKEVSLTMLRLISNICALLEKPHDTPTFNCIFRILGSLISMIVEVNVFRKVLYSLNNIPVAAAIVHVCLEVFQATSRDIWSRLLAARTLRRFILGAKRADYVYQIAFVLPGVLSRVHKVAVSDQNSFILIEALLIVANAVETTMNNRMFDRSQRYKSGGTLTDSIEDQSIKDRADVISVEGSSECSKEAGVSNNHIPQSDIFVDENKNIIVNIVKQMLARLCNNVDFRVRLYVISCLKFLYMRCERVFGKVLERAVEDVGTALLDDTYERIRQKAAALLKLTRNKALKEERLRRKIRELCRSARIQIWRDGDVRVPFQQICGIMRITKLTDLASMFISDGKILEELVDCMVSCAVLNRSSMELVVEVDKECKKFDFCSQLKLRYGIRLTDLRTICVKLAKCDAAESALLYCDNKMWNTNSLEERLAFMIISLLLLRELQTNISRKADEATRNSSIEILCKSFIDRISIGLEDVEVIEKEVINEYDTIVIRHAMDLCVIGAAFRCIDSKAKKCRLLTRCMVHIFEWRASANRLISLAADEAAHDLAEGMHEPSVSLLCLKYANTLLSHICILGDSWQLIRSARLVTALLDLCNEKAFFATACLLNNQMMSVLDRNDTKCTPAVIRAMISFVIDVAEWFPNEKEDDEIYDDEEKSEMNTANRRIPEFVSAIMAILKRTKHLTLSRELRNRLLILKLLKLSLEALANFPNRLCPLVHENWPGVKSNAVGSNFLARKQAFKVIVTMCKTTGSFMYRRFKSEIWPSIEESMMKLLENDGKPGGGNLISETYKYQRSILKHSLSVWKSIDPLAEDWESARRMLLMYASSGYVKKDLVTLANDSLQELAQLLK</sequence>
<dbReference type="AlphaFoldDB" id="A0A915APY3"/>
<organism evidence="2 3">
    <name type="scientific">Parascaris univalens</name>
    <name type="common">Nematode worm</name>
    <dbReference type="NCBI Taxonomy" id="6257"/>
    <lineage>
        <taxon>Eukaryota</taxon>
        <taxon>Metazoa</taxon>
        <taxon>Ecdysozoa</taxon>
        <taxon>Nematoda</taxon>
        <taxon>Chromadorea</taxon>
        <taxon>Rhabditida</taxon>
        <taxon>Spirurina</taxon>
        <taxon>Ascaridomorpha</taxon>
        <taxon>Ascaridoidea</taxon>
        <taxon>Ascarididae</taxon>
        <taxon>Parascaris</taxon>
    </lineage>
</organism>
<dbReference type="WBParaSite" id="PgR011_g103_t03">
    <property type="protein sequence ID" value="PgR011_g103_t03"/>
    <property type="gene ID" value="PgR011_g103"/>
</dbReference>
<name>A0A915APY3_PARUN</name>
<evidence type="ECO:0000259" key="1">
    <source>
        <dbReference type="Pfam" id="PF24181"/>
    </source>
</evidence>
<reference evidence="3" key="1">
    <citation type="submission" date="2022-11" db="UniProtKB">
        <authorList>
            <consortium name="WormBaseParasite"/>
        </authorList>
    </citation>
    <scope>IDENTIFICATION</scope>
</reference>
<dbReference type="PANTHER" id="PTHR18460">
    <property type="entry name" value="TEL2 INTERACTING PROTEIN 1 TTI1 FAMILY MEMBER"/>
    <property type="match status" value="1"/>
</dbReference>
<keyword evidence="2" id="KW-1185">Reference proteome</keyword>